<gene>
    <name evidence="2" type="ORF">QJ036_06915</name>
</gene>
<dbReference type="Proteomes" id="UP001300383">
    <property type="component" value="Unassembled WGS sequence"/>
</dbReference>
<evidence type="ECO:0000256" key="1">
    <source>
        <dbReference type="SAM" id="Phobius"/>
    </source>
</evidence>
<accession>A0AAP4BD95</accession>
<dbReference type="RefSeq" id="WP_283230658.1">
    <property type="nucleotide sequence ID" value="NZ_JASGBQ010000009.1"/>
</dbReference>
<comment type="caution">
    <text evidence="2">The sequence shown here is derived from an EMBL/GenBank/DDBJ whole genome shotgun (WGS) entry which is preliminary data.</text>
</comment>
<feature type="transmembrane region" description="Helical" evidence="1">
    <location>
        <begin position="49"/>
        <end position="71"/>
    </location>
</feature>
<keyword evidence="3" id="KW-1185">Reference proteome</keyword>
<evidence type="ECO:0000313" key="2">
    <source>
        <dbReference type="EMBL" id="MDI9242209.1"/>
    </source>
</evidence>
<feature type="transmembrane region" description="Helical" evidence="1">
    <location>
        <begin position="189"/>
        <end position="210"/>
    </location>
</feature>
<keyword evidence="1" id="KW-1133">Transmembrane helix</keyword>
<keyword evidence="1" id="KW-0812">Transmembrane</keyword>
<reference evidence="2 3" key="1">
    <citation type="submission" date="2023-05" db="EMBL/GenBank/DDBJ databases">
        <title>[ruminococcus] sp. nov., isolated from a pig farm feces dump.</title>
        <authorList>
            <person name="Chang Y.-H."/>
        </authorList>
    </citation>
    <scope>NUCLEOTIDE SEQUENCE [LARGE SCALE GENOMIC DNA]</scope>
    <source>
        <strain evidence="2 3">YH-rum2234</strain>
    </source>
</reference>
<sequence length="217" mass="23973">MREQLKQFMGIQKKDCLLEKVTFSVFSILIGFAFSLYNGVLGIVYRSLWNGSICVYYFLLAMVRVIIVSLYRKEAAGRHERGAAHRRKACFAAHMVLILMNISLVVPAAVMVAGGRSCTYGLIPAIAMAAYTTYRVAMSIIHYRKSRHNANVLAELRTINMIDSLAAVLTLQNTLIAANGGMNDRMQTLSAWTSAGILAVIIIITVQSLLKIRKVGV</sequence>
<name>A0AAP4BD95_9FIRM</name>
<dbReference type="AlphaFoldDB" id="A0AAP4BD95"/>
<evidence type="ECO:0000313" key="3">
    <source>
        <dbReference type="Proteomes" id="UP001300383"/>
    </source>
</evidence>
<keyword evidence="1" id="KW-0472">Membrane</keyword>
<dbReference type="EMBL" id="JASGBQ010000009">
    <property type="protein sequence ID" value="MDI9242209.1"/>
    <property type="molecule type" value="Genomic_DNA"/>
</dbReference>
<feature type="transmembrane region" description="Helical" evidence="1">
    <location>
        <begin position="119"/>
        <end position="137"/>
    </location>
</feature>
<protein>
    <submittedName>
        <fullName evidence="2">Uncharacterized protein</fullName>
    </submittedName>
</protein>
<feature type="transmembrane region" description="Helical" evidence="1">
    <location>
        <begin position="91"/>
        <end position="113"/>
    </location>
</feature>
<proteinExistence type="predicted"/>
<feature type="transmembrane region" description="Helical" evidence="1">
    <location>
        <begin position="21"/>
        <end position="43"/>
    </location>
</feature>
<feature type="transmembrane region" description="Helical" evidence="1">
    <location>
        <begin position="158"/>
        <end position="177"/>
    </location>
</feature>
<organism evidence="2 3">
    <name type="scientific">Fusibacillus kribbianus</name>
    <dbReference type="NCBI Taxonomy" id="3044208"/>
    <lineage>
        <taxon>Bacteria</taxon>
        <taxon>Bacillati</taxon>
        <taxon>Bacillota</taxon>
        <taxon>Clostridia</taxon>
        <taxon>Lachnospirales</taxon>
        <taxon>Lachnospiraceae</taxon>
        <taxon>Fusibacillus</taxon>
    </lineage>
</organism>